<evidence type="ECO:0000256" key="1">
    <source>
        <dbReference type="SAM" id="MobiDB-lite"/>
    </source>
</evidence>
<accession>A0A835SJV1</accession>
<feature type="region of interest" description="Disordered" evidence="1">
    <location>
        <begin position="1356"/>
        <end position="1376"/>
    </location>
</feature>
<proteinExistence type="predicted"/>
<feature type="domain" description="Peptidase M11 gametolysin" evidence="2">
    <location>
        <begin position="187"/>
        <end position="441"/>
    </location>
</feature>
<feature type="compositionally biased region" description="Pro residues" evidence="1">
    <location>
        <begin position="1166"/>
        <end position="1184"/>
    </location>
</feature>
<dbReference type="OrthoDB" id="61110at2759"/>
<feature type="compositionally biased region" description="Polar residues" evidence="1">
    <location>
        <begin position="1142"/>
        <end position="1158"/>
    </location>
</feature>
<sequence length="1455" mass="152983">MRSFAQDEGDAASGAHPPLDDAPPPGLPAPPALPPSPAPPWPPGTNRTALYGRLDYVTSGNEGPYYVLVQLSRNGALQETGAVFLVGYDTPALVQVLRQARSAFAGSLVTLTCQLDRAGRRCLEVLAVAQDGQMSGGGDAEPPPALAVRGSESALAVITNVTCSGGTGTTGLDDAEVRRRYAEYNAFFRACSYDKYGIDLENLAITIANLKCEAQLCASGSGTALADAARAATDSALYDGASTRSYLLLPEEVTKNLGCHWNGMSVLASKQVFLRMPPLWLALHEWLHLYGLQHAGIASRALDASDANDERDVTSAMGMGCGSGDQQFLCTDGVSVNRVCPNAPQLFYLGWATFAPGGDLNTSTMPPGTKRAFRLLSQHLSNASLVRIRPDWLAGARYSHHLYLSYRVADGGDADLDEVAGGQYAGKVLIHQIRAVDDVQYSGGPTSMHGRTQLLTGNYVVSVSGGVTDLPPIKTVVRALAVADGPTTEDGAPLQVDLVLCRYTISAALDCPRDSPPPPPQPSPPPAPSPPPPPRPPPPPPPPVQRNYTGTLAWAPGVYSADGGFDLAVDSDNTYYVLELDRALHPRAADGVRFLRLNALTLLNAARAALGSEFRSLQQLLRSRVSLACALDETARVCTVLQPGGFVLLQQGQRSSMTAVGSGLDKRSFTVMALAAQPGPSCNISGDTQLPGSGKDIRNRLGSVTQRDDLSDALLACSGGAMSVDTSYNSYWDVRTLDCGSHAYTDLADAFRRCDAERIAELVELDAASEFPNLPSASDVLWVYILPKLPSAYGGCSWVGRGNMGGNAMWLVAGKQGYGSDSVLMKTLLLSWGMRPSALGYADSPDGDPTSPLGSAASFRTCPSAPEMIRLGWLAPSASYRDARAIRLTLDFRAAVTNIQLLPLGPTMTIAPAGSGSSGSTIGSRSASNLPAELRVSAAAAIMRIDVTGWLSVEPGPTSTVLYLSYRVKQLERLPDSGMADTEIDGAYDGKVTVHETRRAVDSDLDSWQDGSTVLLGALSADIGAGGGVGWQQAAASAGDGGGGGRPLPQQWVVLQEYNLVLRLLEVQADATVQSAMFCSGLADGVGGLVDDWPSLLEYYSPEDLFTQRITHVTAWTDGKLLRRLEVWYVEDGVVVGKHGNPSFSRGSAAGTAQTNGVRITGFDPPMQPPQPPSPTPPYPPYPPAPPPAPPPYPPAAPPPHPPSYPPAYPTAYPPQPPSPPPPYPPSPPYPPPPPTYPPPSYPPPSYPPAPPYPPPSYPPPAPSYPPPTSSPPPLPCGAVPAGFAALPDMDAPGSDIGVAGLDVDGTTWSAEAAAAVCNADPDCAGFTSQGWYKSDVSARRRANSRGTCLFVRVSAGSPPSPPGSLPAPPTTPSTVPVPPPPCDYVASGYLAIRDVDASANELGWEQSTAATEAMCNANPECAGFNSQGWYKWDVSASTRKEEPGVCLYVRESSK</sequence>
<feature type="domain" description="Peptidase M11 gametolysin" evidence="2">
    <location>
        <begin position="780"/>
        <end position="1004"/>
    </location>
</feature>
<name>A0A835SJV1_CHLIN</name>
<dbReference type="PANTHER" id="PTHR24216">
    <property type="entry name" value="PAXILLIN-RELATED"/>
    <property type="match status" value="1"/>
</dbReference>
<feature type="region of interest" description="Disordered" evidence="1">
    <location>
        <begin position="1"/>
        <end position="46"/>
    </location>
</feature>
<feature type="compositionally biased region" description="Pro residues" evidence="1">
    <location>
        <begin position="514"/>
        <end position="544"/>
    </location>
</feature>
<dbReference type="EMBL" id="JAEHOC010000044">
    <property type="protein sequence ID" value="KAG2426886.1"/>
    <property type="molecule type" value="Genomic_DNA"/>
</dbReference>
<feature type="compositionally biased region" description="Pro residues" evidence="1">
    <location>
        <begin position="1359"/>
        <end position="1376"/>
    </location>
</feature>
<evidence type="ECO:0000259" key="2">
    <source>
        <dbReference type="Pfam" id="PF05548"/>
    </source>
</evidence>
<reference evidence="3" key="1">
    <citation type="journal article" date="2020" name="bioRxiv">
        <title>Comparative genomics of Chlamydomonas.</title>
        <authorList>
            <person name="Craig R.J."/>
            <person name="Hasan A.R."/>
            <person name="Ness R.W."/>
            <person name="Keightley P.D."/>
        </authorList>
    </citation>
    <scope>NUCLEOTIDE SEQUENCE</scope>
    <source>
        <strain evidence="3">SAG 7.73</strain>
    </source>
</reference>
<gene>
    <name evidence="3" type="ORF">HXX76_012673</name>
</gene>
<evidence type="ECO:0000313" key="3">
    <source>
        <dbReference type="EMBL" id="KAG2426886.1"/>
    </source>
</evidence>
<dbReference type="Proteomes" id="UP000650467">
    <property type="component" value="Unassembled WGS sequence"/>
</dbReference>
<comment type="caution">
    <text evidence="3">The sequence shown here is derived from an EMBL/GenBank/DDBJ whole genome shotgun (WGS) entry which is preliminary data.</text>
</comment>
<dbReference type="Pfam" id="PF05548">
    <property type="entry name" value="Peptidase_M11"/>
    <property type="match status" value="2"/>
</dbReference>
<dbReference type="PANTHER" id="PTHR24216:SF65">
    <property type="entry name" value="PAXILLIN-LIKE PROTEIN 1"/>
    <property type="match status" value="1"/>
</dbReference>
<feature type="region of interest" description="Disordered" evidence="1">
    <location>
        <begin position="1251"/>
        <end position="1276"/>
    </location>
</feature>
<organism evidence="3 4">
    <name type="scientific">Chlamydomonas incerta</name>
    <dbReference type="NCBI Taxonomy" id="51695"/>
    <lineage>
        <taxon>Eukaryota</taxon>
        <taxon>Viridiplantae</taxon>
        <taxon>Chlorophyta</taxon>
        <taxon>core chlorophytes</taxon>
        <taxon>Chlorophyceae</taxon>
        <taxon>CS clade</taxon>
        <taxon>Chlamydomonadales</taxon>
        <taxon>Chlamydomonadaceae</taxon>
        <taxon>Chlamydomonas</taxon>
    </lineage>
</organism>
<feature type="compositionally biased region" description="Pro residues" evidence="1">
    <location>
        <begin position="20"/>
        <end position="43"/>
    </location>
</feature>
<keyword evidence="4" id="KW-1185">Reference proteome</keyword>
<dbReference type="InterPro" id="IPR008752">
    <property type="entry name" value="Peptidase_M11"/>
</dbReference>
<dbReference type="PRINTS" id="PR01217">
    <property type="entry name" value="PRICHEXTENSN"/>
</dbReference>
<evidence type="ECO:0000313" key="4">
    <source>
        <dbReference type="Proteomes" id="UP000650467"/>
    </source>
</evidence>
<protein>
    <recommendedName>
        <fullName evidence="2">Peptidase M11 gametolysin domain-containing protein</fullName>
    </recommendedName>
</protein>
<feature type="region of interest" description="Disordered" evidence="1">
    <location>
        <begin position="511"/>
        <end position="549"/>
    </location>
</feature>
<feature type="region of interest" description="Disordered" evidence="1">
    <location>
        <begin position="1140"/>
        <end position="1184"/>
    </location>
</feature>